<proteinExistence type="predicted"/>
<keyword evidence="2" id="KW-1185">Reference proteome</keyword>
<reference evidence="1 2" key="1">
    <citation type="submission" date="2019-02" db="EMBL/GenBank/DDBJ databases">
        <title>Deep-cultivation of Planctomycetes and their phenomic and genomic characterization uncovers novel biology.</title>
        <authorList>
            <person name="Wiegand S."/>
            <person name="Jogler M."/>
            <person name="Boedeker C."/>
            <person name="Pinto D."/>
            <person name="Vollmers J."/>
            <person name="Rivas-Marin E."/>
            <person name="Kohn T."/>
            <person name="Peeters S.H."/>
            <person name="Heuer A."/>
            <person name="Rast P."/>
            <person name="Oberbeckmann S."/>
            <person name="Bunk B."/>
            <person name="Jeske O."/>
            <person name="Meyerdierks A."/>
            <person name="Storesund J.E."/>
            <person name="Kallscheuer N."/>
            <person name="Luecker S."/>
            <person name="Lage O.M."/>
            <person name="Pohl T."/>
            <person name="Merkel B.J."/>
            <person name="Hornburger P."/>
            <person name="Mueller R.-W."/>
            <person name="Bruemmer F."/>
            <person name="Labrenz M."/>
            <person name="Spormann A.M."/>
            <person name="Op den Camp H."/>
            <person name="Overmann J."/>
            <person name="Amann R."/>
            <person name="Jetten M.S.M."/>
            <person name="Mascher T."/>
            <person name="Medema M.H."/>
            <person name="Devos D.P."/>
            <person name="Kaster A.-K."/>
            <person name="Ovreas L."/>
            <person name="Rohde M."/>
            <person name="Galperin M.Y."/>
            <person name="Jogler C."/>
        </authorList>
    </citation>
    <scope>NUCLEOTIDE SEQUENCE [LARGE SCALE GENOMIC DNA]</scope>
    <source>
        <strain evidence="1 2">TBK1r</strain>
    </source>
</reference>
<dbReference type="RefSeq" id="WP_419580842.1">
    <property type="nucleotide sequence ID" value="NZ_CP036432.1"/>
</dbReference>
<evidence type="ECO:0000313" key="2">
    <source>
        <dbReference type="Proteomes" id="UP000318081"/>
    </source>
</evidence>
<organism evidence="1 2">
    <name type="scientific">Stieleria magnilauensis</name>
    <dbReference type="NCBI Taxonomy" id="2527963"/>
    <lineage>
        <taxon>Bacteria</taxon>
        <taxon>Pseudomonadati</taxon>
        <taxon>Planctomycetota</taxon>
        <taxon>Planctomycetia</taxon>
        <taxon>Pirellulales</taxon>
        <taxon>Pirellulaceae</taxon>
        <taxon>Stieleria</taxon>
    </lineage>
</organism>
<accession>A0ABX5XN55</accession>
<evidence type="ECO:0008006" key="3">
    <source>
        <dbReference type="Google" id="ProtNLM"/>
    </source>
</evidence>
<dbReference type="EMBL" id="CP036432">
    <property type="protein sequence ID" value="QDV81339.1"/>
    <property type="molecule type" value="Genomic_DNA"/>
</dbReference>
<dbReference type="SUPFAM" id="SSF52799">
    <property type="entry name" value="(Phosphotyrosine protein) phosphatases II"/>
    <property type="match status" value="1"/>
</dbReference>
<dbReference type="Gene3D" id="3.90.190.10">
    <property type="entry name" value="Protein tyrosine phosphatase superfamily"/>
    <property type="match status" value="1"/>
</dbReference>
<dbReference type="InterPro" id="IPR029021">
    <property type="entry name" value="Prot-tyrosine_phosphatase-like"/>
</dbReference>
<evidence type="ECO:0000313" key="1">
    <source>
        <dbReference type="EMBL" id="QDV81339.1"/>
    </source>
</evidence>
<protein>
    <recommendedName>
        <fullName evidence="3">Tyrosine specific protein phosphatases domain-containing protein</fullName>
    </recommendedName>
</protein>
<dbReference type="Proteomes" id="UP000318081">
    <property type="component" value="Chromosome"/>
</dbReference>
<sequence>MDHRGDTLDIHHLDGQIYYGAAPQSDADFAKLRRLGVQRIIDARTFKVFASRKEQRRAAKLGIAYRRIPMGFFPIRTGNVPTILAQLTNGCAGPVYFHCNLGLDRVGLLVALYRIEHFGWEPHLAFTTWKAQQFNTNLEGLDRYFWQHVSARNCLR</sequence>
<name>A0ABX5XN55_9BACT</name>
<gene>
    <name evidence="1" type="ORF">TBK1r_02540</name>
</gene>